<dbReference type="PANTHER" id="PTHR34203:SF15">
    <property type="entry name" value="SLL1173 PROTEIN"/>
    <property type="match status" value="1"/>
</dbReference>
<reference evidence="2" key="1">
    <citation type="submission" date="2016-11" db="UniProtKB">
        <authorList>
            <consortium name="WormBaseParasite"/>
        </authorList>
    </citation>
    <scope>IDENTIFICATION</scope>
</reference>
<dbReference type="SUPFAM" id="SSF53335">
    <property type="entry name" value="S-adenosyl-L-methionine-dependent methyltransferases"/>
    <property type="match status" value="1"/>
</dbReference>
<dbReference type="Gene3D" id="3.40.50.150">
    <property type="entry name" value="Vaccinia Virus protein VP39"/>
    <property type="match status" value="1"/>
</dbReference>
<name>A0A1I8J5H0_9PLAT</name>
<dbReference type="InterPro" id="IPR052514">
    <property type="entry name" value="SAM-dependent_MTase"/>
</dbReference>
<sequence length="381" mass="42325">MLQKLRMVRNQQTLWRLVLVVFAVALLGAYIYSRKSGFEHSGLSEVESKRSSLKNVEADSASSAFQSKFNTGEAKANAESEKKKCFRVTFTQEMLGKICAPNPNPAICRIATIAHLDRSEFKTARLRHPTGYITMMVHPSWDLISQAIISNNVWESEQTNFIRSALELLPGAGLLDVGSQLGAYSLHAAQMGRQVVAIDAFYQNSIRLFASATANGFQDRVRVYWNALALKSNGTMNMFLPSTCNVGGGAPQIKGSTTISDSIDVRTTLLDDIVIGDGCFSGVKDLVMKVDIEGSEWLIKEIGAGIFKRFKVSVVMMEWIVLSTSPKAPEIVQFFSSHSLFPYGLDGSRLRQLNSKESSKWPYDVFWATNEFVAEKLRHKV</sequence>
<keyword evidence="1" id="KW-1185">Reference proteome</keyword>
<dbReference type="InterPro" id="IPR029063">
    <property type="entry name" value="SAM-dependent_MTases_sf"/>
</dbReference>
<dbReference type="AlphaFoldDB" id="A0A1I8J5H0"/>
<proteinExistence type="predicted"/>
<organism evidence="1 2">
    <name type="scientific">Macrostomum lignano</name>
    <dbReference type="NCBI Taxonomy" id="282301"/>
    <lineage>
        <taxon>Eukaryota</taxon>
        <taxon>Metazoa</taxon>
        <taxon>Spiralia</taxon>
        <taxon>Lophotrochozoa</taxon>
        <taxon>Platyhelminthes</taxon>
        <taxon>Rhabditophora</taxon>
        <taxon>Macrostomorpha</taxon>
        <taxon>Macrostomida</taxon>
        <taxon>Macrostomidae</taxon>
        <taxon>Macrostomum</taxon>
    </lineage>
</organism>
<evidence type="ECO:0000313" key="1">
    <source>
        <dbReference type="Proteomes" id="UP000095280"/>
    </source>
</evidence>
<evidence type="ECO:0000313" key="2">
    <source>
        <dbReference type="WBParaSite" id="maker-uti_cns_0045800-snap-gene-1.31-mRNA-1"/>
    </source>
</evidence>
<accession>A0A1I8J5H0</accession>
<dbReference type="PANTHER" id="PTHR34203">
    <property type="entry name" value="METHYLTRANSFERASE, FKBM FAMILY PROTEIN"/>
    <property type="match status" value="1"/>
</dbReference>
<dbReference type="Proteomes" id="UP000095280">
    <property type="component" value="Unplaced"/>
</dbReference>
<dbReference type="WBParaSite" id="maker-uti_cns_0045800-snap-gene-1.31-mRNA-1">
    <property type="protein sequence ID" value="maker-uti_cns_0045800-snap-gene-1.31-mRNA-1"/>
    <property type="gene ID" value="maker-uti_cns_0045800-snap-gene-1.31"/>
</dbReference>
<protein>
    <submittedName>
        <fullName evidence="2">Methyltransf_21 domain-containing protein</fullName>
    </submittedName>
</protein>